<feature type="region of interest" description="Disordered" evidence="1">
    <location>
        <begin position="232"/>
        <end position="297"/>
    </location>
</feature>
<feature type="compositionally biased region" description="Low complexity" evidence="1">
    <location>
        <begin position="247"/>
        <end position="261"/>
    </location>
</feature>
<dbReference type="Pfam" id="PF04404">
    <property type="entry name" value="ERF"/>
    <property type="match status" value="1"/>
</dbReference>
<sequence length="318" mass="33051">MTTTATAPVFLSVPDAVAPAPASVEVAPVVWPTATLAEGLVALQGKLPRIHKGETANVKSDKGSYSYSYADLADVSEELLPVLASVGLSFTTRPTLVDGVFLLAYALVHVSGEREEGLYPLPAGGNPQAIGSAITYARRYCLLAMTGAAPHNEDDDARAAMPTRGTDGARGSGAPSEVDTEWVAEARRRVETARSRDDLSAVWAAIRPALVEGRIDQATADRVADAVHARAAQLDAEDAPPVDEAADPPTADAPTADQVRAAQDRAAEGPPAVPMVDHNPAPAPRSVIPPGPAHDDQLAALRARAARIAANHTPGENQ</sequence>
<evidence type="ECO:0000313" key="2">
    <source>
        <dbReference type="EMBL" id="MEE2041253.1"/>
    </source>
</evidence>
<feature type="region of interest" description="Disordered" evidence="1">
    <location>
        <begin position="151"/>
        <end position="179"/>
    </location>
</feature>
<gene>
    <name evidence="2" type="ORF">Q8791_28915</name>
</gene>
<reference evidence="2 3" key="1">
    <citation type="submission" date="2023-08" db="EMBL/GenBank/DDBJ databases">
        <authorList>
            <person name="Girao M."/>
            <person name="Carvalho M.F."/>
        </authorList>
    </citation>
    <scope>NUCLEOTIDE SEQUENCE [LARGE SCALE GENOMIC DNA]</scope>
    <source>
        <strain evidence="2 3">CT-R113</strain>
    </source>
</reference>
<evidence type="ECO:0000313" key="3">
    <source>
        <dbReference type="Proteomes" id="UP001356095"/>
    </source>
</evidence>
<dbReference type="RefSeq" id="WP_330095014.1">
    <property type="nucleotide sequence ID" value="NZ_JAUZMY010000045.1"/>
</dbReference>
<dbReference type="EMBL" id="JAUZMY010000045">
    <property type="protein sequence ID" value="MEE2041253.1"/>
    <property type="molecule type" value="Genomic_DNA"/>
</dbReference>
<proteinExistence type="predicted"/>
<accession>A0ABU7KGB2</accession>
<organism evidence="2 3">
    <name type="scientific">Nocardiopsis codii</name>
    <dbReference type="NCBI Taxonomy" id="3065942"/>
    <lineage>
        <taxon>Bacteria</taxon>
        <taxon>Bacillati</taxon>
        <taxon>Actinomycetota</taxon>
        <taxon>Actinomycetes</taxon>
        <taxon>Streptosporangiales</taxon>
        <taxon>Nocardiopsidaceae</taxon>
        <taxon>Nocardiopsis</taxon>
    </lineage>
</organism>
<feature type="compositionally biased region" description="Pro residues" evidence="1">
    <location>
        <begin position="281"/>
        <end position="292"/>
    </location>
</feature>
<dbReference type="InterPro" id="IPR007499">
    <property type="entry name" value="ERF_bacteria_virus"/>
</dbReference>
<dbReference type="Proteomes" id="UP001356095">
    <property type="component" value="Unassembled WGS sequence"/>
</dbReference>
<name>A0ABU7KGB2_9ACTN</name>
<evidence type="ECO:0000256" key="1">
    <source>
        <dbReference type="SAM" id="MobiDB-lite"/>
    </source>
</evidence>
<keyword evidence="3" id="KW-1185">Reference proteome</keyword>
<protein>
    <submittedName>
        <fullName evidence="2">ERF family protein</fullName>
    </submittedName>
</protein>
<feature type="compositionally biased region" description="Acidic residues" evidence="1">
    <location>
        <begin position="235"/>
        <end position="246"/>
    </location>
</feature>
<comment type="caution">
    <text evidence="2">The sequence shown here is derived from an EMBL/GenBank/DDBJ whole genome shotgun (WGS) entry which is preliminary data.</text>
</comment>